<name>A0A2I4QA45_ALOAR</name>
<comment type="similarity">
    <text evidence="1 4">Belongs to the UDP-glycosyltransferase family.</text>
</comment>
<dbReference type="SUPFAM" id="SSF53756">
    <property type="entry name" value="UDP-Glycosyltransferase/glycogen phosphorylase"/>
    <property type="match status" value="1"/>
</dbReference>
<accession>A0A2I4QA45</accession>
<sequence length="495" mass="54874">MGSEGHTLHILFFPFMAQGHMLPTVDIAKLFAAHGVKTTVLTTPGNVPIIQTSIDRAKAQSHHPIQIHTMPFPSVAGLPEGCENASFLPSNDISHLFFEAIGLLREPFSGVLRELRPDCVVTDMFLPWTYDVAAELGIPRIMFNGVSFFSLCVFDSLDRFNPLGNLEGEADSFVIPGLPHKVEMLMSQVPDYLRPESPEAGFFKMVRENDAKSYGVLVNSFYELEPDYTQHYRKVVGRKAWHVGPVALCNEGIAERNTRGSQPSNNGAECLTWLNGKSPSSVVYACFGSLFEFSCAQLREIMLGLEACNHPFIFVIRKGGNECIPEGFEDRVRERGLIIRGWAPQILILNHPAVGGFLTHCGWNSTLEGISAGVPLLAWPMFAEQFFNEKLVVDLLKIGVAVGVKKCTSKLEERELIDAERITGVINQLMDDGEEADNRRKRAKELGEMAQKAVEKDGSSYVDIGNLIHELMERQKIIDRKLIDVSNTSIGVQAA</sequence>
<dbReference type="InterPro" id="IPR035595">
    <property type="entry name" value="UDP_glycos_trans_CS"/>
</dbReference>
<evidence type="ECO:0000256" key="2">
    <source>
        <dbReference type="ARBA" id="ARBA00022676"/>
    </source>
</evidence>
<dbReference type="GO" id="GO:0035251">
    <property type="term" value="F:UDP-glucosyltransferase activity"/>
    <property type="evidence" value="ECO:0007669"/>
    <property type="project" value="TreeGrafter"/>
</dbReference>
<dbReference type="FunFam" id="3.40.50.2000:FF:000047">
    <property type="entry name" value="Glycosyltransferase"/>
    <property type="match status" value="1"/>
</dbReference>
<evidence type="ECO:0000256" key="5">
    <source>
        <dbReference type="RuleBase" id="RU362057"/>
    </source>
</evidence>
<evidence type="ECO:0000313" key="6">
    <source>
        <dbReference type="EMBL" id="ARM65414.1"/>
    </source>
</evidence>
<dbReference type="Gene3D" id="3.40.50.2000">
    <property type="entry name" value="Glycogen Phosphorylase B"/>
    <property type="match status" value="2"/>
</dbReference>
<evidence type="ECO:0000256" key="4">
    <source>
        <dbReference type="RuleBase" id="RU003718"/>
    </source>
</evidence>
<dbReference type="FunFam" id="3.40.50.2000:FF:000071">
    <property type="entry name" value="Glycosyltransferase"/>
    <property type="match status" value="1"/>
</dbReference>
<dbReference type="PANTHER" id="PTHR48047">
    <property type="entry name" value="GLYCOSYLTRANSFERASE"/>
    <property type="match status" value="1"/>
</dbReference>
<organism evidence="6">
    <name type="scientific">Aloe arborescens</name>
    <name type="common">Kidachi aloe</name>
    <dbReference type="NCBI Taxonomy" id="45385"/>
    <lineage>
        <taxon>Eukaryota</taxon>
        <taxon>Viridiplantae</taxon>
        <taxon>Streptophyta</taxon>
        <taxon>Embryophyta</taxon>
        <taxon>Tracheophyta</taxon>
        <taxon>Spermatophyta</taxon>
        <taxon>Magnoliopsida</taxon>
        <taxon>Liliopsida</taxon>
        <taxon>Asparagales</taxon>
        <taxon>Asphodelaceae</taxon>
        <taxon>Asphodeloideae</taxon>
        <taxon>Aloe</taxon>
    </lineage>
</organism>
<dbReference type="Pfam" id="PF00201">
    <property type="entry name" value="UDPGT"/>
    <property type="match status" value="1"/>
</dbReference>
<keyword evidence="2 4" id="KW-0328">Glycosyltransferase</keyword>
<dbReference type="PANTHER" id="PTHR48047:SF45">
    <property type="entry name" value="SCOPOLETIN GLUCOSYLTRANSFERASE-LIKE"/>
    <property type="match status" value="1"/>
</dbReference>
<dbReference type="PROSITE" id="PS00375">
    <property type="entry name" value="UDPGT"/>
    <property type="match status" value="1"/>
</dbReference>
<evidence type="ECO:0000256" key="3">
    <source>
        <dbReference type="ARBA" id="ARBA00022679"/>
    </source>
</evidence>
<dbReference type="CDD" id="cd03784">
    <property type="entry name" value="GT1_Gtf-like"/>
    <property type="match status" value="1"/>
</dbReference>
<gene>
    <name evidence="6" type="primary">GT1</name>
</gene>
<proteinExistence type="evidence at transcript level"/>
<dbReference type="EC" id="2.4.1.-" evidence="5"/>
<keyword evidence="3 4" id="KW-0808">Transferase</keyword>
<protein>
    <recommendedName>
        <fullName evidence="5">Glycosyltransferase</fullName>
        <ecNumber evidence="5">2.4.1.-</ecNumber>
    </recommendedName>
</protein>
<dbReference type="EMBL" id="KY293674">
    <property type="protein sequence ID" value="ARM65414.1"/>
    <property type="molecule type" value="mRNA"/>
</dbReference>
<reference evidence="6" key="1">
    <citation type="submission" date="2016-12" db="EMBL/GenBank/DDBJ databases">
        <title>Enzymatic glycosylation of aureomycin by a glycosyltransferase from Aloe arborescens.</title>
        <authorList>
            <person name="Dai S."/>
            <person name="Zhao X."/>
            <person name="Xie K."/>
            <person name="Wang X."/>
            <person name="Dai J."/>
        </authorList>
    </citation>
    <scope>NUCLEOTIDE SEQUENCE</scope>
</reference>
<dbReference type="InterPro" id="IPR002213">
    <property type="entry name" value="UDP_glucos_trans"/>
</dbReference>
<dbReference type="AlphaFoldDB" id="A0A2I4QA45"/>
<evidence type="ECO:0000256" key="1">
    <source>
        <dbReference type="ARBA" id="ARBA00009995"/>
    </source>
</evidence>